<name>A0A315WD34_GAMAF</name>
<sequence length="168" mass="18027">NTLECYKCVPETSGACTTKATCPSEDNQCAAVKIIKYTGGSVSNETNSKQCFQPGDCVGGSINFGSEKTVILSECCTSAQCNTKSVSGPKYNPNGKKCFSCEGQQCVRTEICKNDEDYCIKSTRSSQTLKGCASKMMCPEYASEYFRPYIPAGSKCCQGDFCNNASDA</sequence>
<evidence type="ECO:0000256" key="6">
    <source>
        <dbReference type="ARBA" id="ARBA00023136"/>
    </source>
</evidence>
<proteinExistence type="predicted"/>
<keyword evidence="3" id="KW-1003">Cell membrane</keyword>
<dbReference type="InterPro" id="IPR035076">
    <property type="entry name" value="Toxin/TOLIP"/>
</dbReference>
<dbReference type="PANTHER" id="PTHR20914">
    <property type="entry name" value="LY6/PLAUR DOMAIN-CONTAINING PROTEIN 8"/>
    <property type="match status" value="1"/>
</dbReference>
<feature type="non-terminal residue" evidence="9">
    <location>
        <position position="1"/>
    </location>
</feature>
<evidence type="ECO:0000313" key="9">
    <source>
        <dbReference type="EMBL" id="PWA33680.1"/>
    </source>
</evidence>
<dbReference type="InterPro" id="IPR016054">
    <property type="entry name" value="LY6_UPA_recep-like"/>
</dbReference>
<comment type="caution">
    <text evidence="9">The sequence shown here is derived from an EMBL/GenBank/DDBJ whole genome shotgun (WGS) entry which is preliminary data.</text>
</comment>
<dbReference type="EMBL" id="NHOQ01000034">
    <property type="protein sequence ID" value="PWA33680.1"/>
    <property type="molecule type" value="Genomic_DNA"/>
</dbReference>
<dbReference type="GO" id="GO:0005576">
    <property type="term" value="C:extracellular region"/>
    <property type="evidence" value="ECO:0007669"/>
    <property type="project" value="UniProtKB-SubCell"/>
</dbReference>
<evidence type="ECO:0000256" key="7">
    <source>
        <dbReference type="ARBA" id="ARBA00023180"/>
    </source>
</evidence>
<dbReference type="PANTHER" id="PTHR20914:SF9">
    <property type="entry name" value="COILED, ISOFORM A"/>
    <property type="match status" value="1"/>
</dbReference>
<protein>
    <recommendedName>
        <fullName evidence="8">UPAR/Ly6 domain-containing protein</fullName>
    </recommendedName>
</protein>
<feature type="domain" description="UPAR/Ly6" evidence="8">
    <location>
        <begin position="97"/>
        <end position="168"/>
    </location>
</feature>
<keyword evidence="5" id="KW-0732">Signal</keyword>
<dbReference type="Proteomes" id="UP000250572">
    <property type="component" value="Unassembled WGS sequence"/>
</dbReference>
<dbReference type="Gene3D" id="2.10.60.10">
    <property type="entry name" value="CD59"/>
    <property type="match status" value="2"/>
</dbReference>
<dbReference type="Pfam" id="PF00021">
    <property type="entry name" value="UPAR_LY6"/>
    <property type="match status" value="1"/>
</dbReference>
<dbReference type="InterPro" id="IPR050918">
    <property type="entry name" value="CNF-like_PLA2_Inhibitor"/>
</dbReference>
<feature type="domain" description="UPAR/Ly6" evidence="8">
    <location>
        <begin position="3"/>
        <end position="92"/>
    </location>
</feature>
<dbReference type="SUPFAM" id="SSF57302">
    <property type="entry name" value="Snake toxin-like"/>
    <property type="match status" value="2"/>
</dbReference>
<comment type="subcellular location">
    <subcellularLocation>
        <location evidence="1">Cell membrane</location>
    </subcellularLocation>
    <subcellularLocation>
        <location evidence="2">Secreted</location>
    </subcellularLocation>
</comment>
<organism evidence="9 10">
    <name type="scientific">Gambusia affinis</name>
    <name type="common">Western mosquitofish</name>
    <name type="synonym">Heterandria affinis</name>
    <dbReference type="NCBI Taxonomy" id="33528"/>
    <lineage>
        <taxon>Eukaryota</taxon>
        <taxon>Metazoa</taxon>
        <taxon>Chordata</taxon>
        <taxon>Craniata</taxon>
        <taxon>Vertebrata</taxon>
        <taxon>Euteleostomi</taxon>
        <taxon>Actinopterygii</taxon>
        <taxon>Neopterygii</taxon>
        <taxon>Teleostei</taxon>
        <taxon>Neoteleostei</taxon>
        <taxon>Acanthomorphata</taxon>
        <taxon>Ovalentaria</taxon>
        <taxon>Atherinomorphae</taxon>
        <taxon>Cyprinodontiformes</taxon>
        <taxon>Poeciliidae</taxon>
        <taxon>Poeciliinae</taxon>
        <taxon>Gambusia</taxon>
    </lineage>
</organism>
<dbReference type="GO" id="GO:0005886">
    <property type="term" value="C:plasma membrane"/>
    <property type="evidence" value="ECO:0007669"/>
    <property type="project" value="UniProtKB-SubCell"/>
</dbReference>
<evidence type="ECO:0000256" key="3">
    <source>
        <dbReference type="ARBA" id="ARBA00022475"/>
    </source>
</evidence>
<evidence type="ECO:0000256" key="1">
    <source>
        <dbReference type="ARBA" id="ARBA00004236"/>
    </source>
</evidence>
<dbReference type="STRING" id="33528.ENSGAFP00000005288"/>
<feature type="non-terminal residue" evidence="9">
    <location>
        <position position="168"/>
    </location>
</feature>
<evidence type="ECO:0000259" key="8">
    <source>
        <dbReference type="SMART" id="SM00134"/>
    </source>
</evidence>
<evidence type="ECO:0000256" key="5">
    <source>
        <dbReference type="ARBA" id="ARBA00022729"/>
    </source>
</evidence>
<gene>
    <name evidence="9" type="ORF">CCH79_00007567</name>
</gene>
<dbReference type="Pfam" id="PF00087">
    <property type="entry name" value="Toxin_TOLIP"/>
    <property type="match status" value="1"/>
</dbReference>
<evidence type="ECO:0000313" key="10">
    <source>
        <dbReference type="Proteomes" id="UP000250572"/>
    </source>
</evidence>
<dbReference type="AlphaFoldDB" id="A0A315WD34"/>
<keyword evidence="10" id="KW-1185">Reference proteome</keyword>
<keyword evidence="4" id="KW-0964">Secreted</keyword>
<dbReference type="InterPro" id="IPR018363">
    <property type="entry name" value="CD59_antigen_CS"/>
</dbReference>
<evidence type="ECO:0000256" key="2">
    <source>
        <dbReference type="ARBA" id="ARBA00004613"/>
    </source>
</evidence>
<keyword evidence="7" id="KW-0325">Glycoprotein</keyword>
<accession>A0A315WD34</accession>
<evidence type="ECO:0000256" key="4">
    <source>
        <dbReference type="ARBA" id="ARBA00022525"/>
    </source>
</evidence>
<dbReference type="InterPro" id="IPR045860">
    <property type="entry name" value="Snake_toxin-like_sf"/>
</dbReference>
<reference evidence="9 10" key="1">
    <citation type="journal article" date="2018" name="G3 (Bethesda)">
        <title>A High-Quality Reference Genome for the Invasive Mosquitofish Gambusia affinis Using a Chicago Library.</title>
        <authorList>
            <person name="Hoffberg S.L."/>
            <person name="Troendle N.J."/>
            <person name="Glenn T.C."/>
            <person name="Mahmud O."/>
            <person name="Louha S."/>
            <person name="Chalopin D."/>
            <person name="Bennetzen J.L."/>
            <person name="Mauricio R."/>
        </authorList>
    </citation>
    <scope>NUCLEOTIDE SEQUENCE [LARGE SCALE GENOMIC DNA]</scope>
    <source>
        <strain evidence="9">NE01/NJP1002.9</strain>
        <tissue evidence="9">Muscle</tissue>
    </source>
</reference>
<dbReference type="PROSITE" id="PS00983">
    <property type="entry name" value="LY6_UPAR"/>
    <property type="match status" value="1"/>
</dbReference>
<dbReference type="SMART" id="SM00134">
    <property type="entry name" value="LU"/>
    <property type="match status" value="2"/>
</dbReference>
<keyword evidence="6" id="KW-0472">Membrane</keyword>